<dbReference type="GO" id="GO:0003676">
    <property type="term" value="F:nucleic acid binding"/>
    <property type="evidence" value="ECO:0007669"/>
    <property type="project" value="InterPro"/>
</dbReference>
<dbReference type="InterPro" id="IPR050951">
    <property type="entry name" value="Retrovirus_Pol_polyprotein"/>
</dbReference>
<dbReference type="PANTHER" id="PTHR37984">
    <property type="entry name" value="PROTEIN CBG26694"/>
    <property type="match status" value="1"/>
</dbReference>
<proteinExistence type="predicted"/>
<name>A0AAV7UDR1_PLEWA</name>
<dbReference type="InterPro" id="IPR001969">
    <property type="entry name" value="Aspartic_peptidase_AS"/>
</dbReference>
<dbReference type="GO" id="GO:0006508">
    <property type="term" value="P:proteolysis"/>
    <property type="evidence" value="ECO:0007669"/>
    <property type="project" value="InterPro"/>
</dbReference>
<protein>
    <recommendedName>
        <fullName evidence="4">CCHC-type domain-containing protein</fullName>
    </recommendedName>
</protein>
<evidence type="ECO:0000313" key="2">
    <source>
        <dbReference type="EMBL" id="KAJ1187234.1"/>
    </source>
</evidence>
<comment type="caution">
    <text evidence="2">The sequence shown here is derived from an EMBL/GenBank/DDBJ whole genome shotgun (WGS) entry which is preliminary data.</text>
</comment>
<dbReference type="Proteomes" id="UP001066276">
    <property type="component" value="Chromosome 3_1"/>
</dbReference>
<dbReference type="PROSITE" id="PS00141">
    <property type="entry name" value="ASP_PROTEASE"/>
    <property type="match status" value="1"/>
</dbReference>
<feature type="region of interest" description="Disordered" evidence="1">
    <location>
        <begin position="18"/>
        <end position="41"/>
    </location>
</feature>
<sequence>MSISDNRSQSLRSEVLAVKTKHKNRNMKSGSAPQPTGGKTGKNVLKPLECYRCGSTTHLGNAKFSPALDKMCAKCYKKGHFAKVCKSSMSNNSDKLNHKVNSVVTNNYSSSSSEEGEVFMVNDKEPLIGEVRDSGVRRPFCLVEIDGVQVHMMADSGSPFTLLSETKWNDLFRARGVTLKPSLIDPIGYGGKSIDVVGEFQAVLKFKDNITPAIIYVTKDDTCLLGWCDQGKLKLVLDPNNPEQVVMKNEYLQVSSVMCDKWESRYPEIFNGNVGLFKGRRCVGYVHAKRSAARLSGGSSEIGTRNVMGDLNVVGQLRGCGRCGRTEVEAVNIGSKE</sequence>
<dbReference type="AlphaFoldDB" id="A0AAV7UDR1"/>
<evidence type="ECO:0000313" key="3">
    <source>
        <dbReference type="Proteomes" id="UP001066276"/>
    </source>
</evidence>
<dbReference type="GO" id="GO:0004190">
    <property type="term" value="F:aspartic-type endopeptidase activity"/>
    <property type="evidence" value="ECO:0007669"/>
    <property type="project" value="InterPro"/>
</dbReference>
<dbReference type="PANTHER" id="PTHR37984:SF9">
    <property type="entry name" value="INTEGRASE CATALYTIC DOMAIN-CONTAINING PROTEIN"/>
    <property type="match status" value="1"/>
</dbReference>
<evidence type="ECO:0000256" key="1">
    <source>
        <dbReference type="SAM" id="MobiDB-lite"/>
    </source>
</evidence>
<reference evidence="2" key="1">
    <citation type="journal article" date="2022" name="bioRxiv">
        <title>Sequencing and chromosome-scale assembly of the giantPleurodeles waltlgenome.</title>
        <authorList>
            <person name="Brown T."/>
            <person name="Elewa A."/>
            <person name="Iarovenko S."/>
            <person name="Subramanian E."/>
            <person name="Araus A.J."/>
            <person name="Petzold A."/>
            <person name="Susuki M."/>
            <person name="Suzuki K.-i.T."/>
            <person name="Hayashi T."/>
            <person name="Toyoda A."/>
            <person name="Oliveira C."/>
            <person name="Osipova E."/>
            <person name="Leigh N.D."/>
            <person name="Simon A."/>
            <person name="Yun M.H."/>
        </authorList>
    </citation>
    <scope>NUCLEOTIDE SEQUENCE</scope>
    <source>
        <strain evidence="2">20211129_DDA</strain>
        <tissue evidence="2">Liver</tissue>
    </source>
</reference>
<accession>A0AAV7UDR1</accession>
<dbReference type="SUPFAM" id="SSF57756">
    <property type="entry name" value="Retrovirus zinc finger-like domains"/>
    <property type="match status" value="1"/>
</dbReference>
<keyword evidence="3" id="KW-1185">Reference proteome</keyword>
<dbReference type="SUPFAM" id="SSF50630">
    <property type="entry name" value="Acid proteases"/>
    <property type="match status" value="1"/>
</dbReference>
<dbReference type="GO" id="GO:0008270">
    <property type="term" value="F:zinc ion binding"/>
    <property type="evidence" value="ECO:0007669"/>
    <property type="project" value="InterPro"/>
</dbReference>
<evidence type="ECO:0008006" key="4">
    <source>
        <dbReference type="Google" id="ProtNLM"/>
    </source>
</evidence>
<dbReference type="EMBL" id="JANPWB010000005">
    <property type="protein sequence ID" value="KAJ1187234.1"/>
    <property type="molecule type" value="Genomic_DNA"/>
</dbReference>
<gene>
    <name evidence="2" type="ORF">NDU88_004013</name>
</gene>
<organism evidence="2 3">
    <name type="scientific">Pleurodeles waltl</name>
    <name type="common">Iberian ribbed newt</name>
    <dbReference type="NCBI Taxonomy" id="8319"/>
    <lineage>
        <taxon>Eukaryota</taxon>
        <taxon>Metazoa</taxon>
        <taxon>Chordata</taxon>
        <taxon>Craniata</taxon>
        <taxon>Vertebrata</taxon>
        <taxon>Euteleostomi</taxon>
        <taxon>Amphibia</taxon>
        <taxon>Batrachia</taxon>
        <taxon>Caudata</taxon>
        <taxon>Salamandroidea</taxon>
        <taxon>Salamandridae</taxon>
        <taxon>Pleurodelinae</taxon>
        <taxon>Pleurodeles</taxon>
    </lineage>
</organism>
<dbReference type="InterPro" id="IPR021109">
    <property type="entry name" value="Peptidase_aspartic_dom_sf"/>
</dbReference>
<dbReference type="InterPro" id="IPR036875">
    <property type="entry name" value="Znf_CCHC_sf"/>
</dbReference>
<dbReference type="Gene3D" id="4.10.60.10">
    <property type="entry name" value="Zinc finger, CCHC-type"/>
    <property type="match status" value="1"/>
</dbReference>